<sequence length="278" mass="30606">MKLGFIGTGNMGSILVSSFIESAAIQPSRIMVTNRTLSKAEALQAAHPKLRVAAAAEDVIRFADILFICVKPHQFFDLLCENKKHISKHKLVVSITSPISCEQIENLLDCNVARAIPSITNRALSGTSLITFGSRCHTEYQEKLLSLMSFISKPVIIGENVTRISSDIASCGPAFIGYLVQCFVDSAVKKTDLTKNEATLLASEMIIGMGKLLEKEVFSLPSLIEKVCVKGGITGEGIKILNEDAGEVFDRVIERTHEKYHEECEKISEQFEVKEELK</sequence>
<feature type="domain" description="Pyrroline-5-carboxylate reductase catalytic N-terminal" evidence="3">
    <location>
        <begin position="2"/>
        <end position="97"/>
    </location>
</feature>
<organism evidence="5 6">
    <name type="scientific">Fictibacillus enclensis</name>
    <dbReference type="NCBI Taxonomy" id="1017270"/>
    <lineage>
        <taxon>Bacteria</taxon>
        <taxon>Bacillati</taxon>
        <taxon>Bacillota</taxon>
        <taxon>Bacilli</taxon>
        <taxon>Bacillales</taxon>
        <taxon>Fictibacillaceae</taxon>
        <taxon>Fictibacillus</taxon>
    </lineage>
</organism>
<dbReference type="SUPFAM" id="SSF48179">
    <property type="entry name" value="6-phosphogluconate dehydrogenase C-terminal domain-like"/>
    <property type="match status" value="1"/>
</dbReference>
<dbReference type="InterPro" id="IPR036291">
    <property type="entry name" value="NAD(P)-bd_dom_sf"/>
</dbReference>
<proteinExistence type="inferred from homology"/>
<dbReference type="PROSITE" id="PS00521">
    <property type="entry name" value="P5CR"/>
    <property type="match status" value="1"/>
</dbReference>
<keyword evidence="6" id="KW-1185">Reference proteome</keyword>
<dbReference type="PANTHER" id="PTHR11645:SF51">
    <property type="entry name" value="COME OPERON PROTEIN 4"/>
    <property type="match status" value="1"/>
</dbReference>
<dbReference type="InterPro" id="IPR008927">
    <property type="entry name" value="6-PGluconate_DH-like_C_sf"/>
</dbReference>
<feature type="domain" description="Pyrroline-5-carboxylate reductase dimerisation" evidence="4">
    <location>
        <begin position="162"/>
        <end position="262"/>
    </location>
</feature>
<dbReference type="OrthoDB" id="9805754at2"/>
<dbReference type="Proteomes" id="UP000054099">
    <property type="component" value="Unassembled WGS sequence"/>
</dbReference>
<dbReference type="SUPFAM" id="SSF51735">
    <property type="entry name" value="NAD(P)-binding Rossmann-fold domains"/>
    <property type="match status" value="1"/>
</dbReference>
<dbReference type="GO" id="GO:0004735">
    <property type="term" value="F:pyrroline-5-carboxylate reductase activity"/>
    <property type="evidence" value="ECO:0007669"/>
    <property type="project" value="InterPro"/>
</dbReference>
<dbReference type="InterPro" id="IPR053790">
    <property type="entry name" value="P5CR-like_CS"/>
</dbReference>
<evidence type="ECO:0000259" key="4">
    <source>
        <dbReference type="Pfam" id="PF14748"/>
    </source>
</evidence>
<dbReference type="InterPro" id="IPR000304">
    <property type="entry name" value="Pyrroline-COOH_reductase"/>
</dbReference>
<dbReference type="InterPro" id="IPR028939">
    <property type="entry name" value="P5C_Rdtase_cat_N"/>
</dbReference>
<keyword evidence="2" id="KW-0521">NADP</keyword>
<evidence type="ECO:0000313" key="5">
    <source>
        <dbReference type="EMBL" id="KSU85828.1"/>
    </source>
</evidence>
<dbReference type="NCBIfam" id="NF005814">
    <property type="entry name" value="PRK07680.1"/>
    <property type="match status" value="1"/>
</dbReference>
<dbReference type="Pfam" id="PF03807">
    <property type="entry name" value="F420_oxidored"/>
    <property type="match status" value="1"/>
</dbReference>
<evidence type="ECO:0000259" key="3">
    <source>
        <dbReference type="Pfam" id="PF03807"/>
    </source>
</evidence>
<comment type="similarity">
    <text evidence="1">Belongs to the pyrroline-5-carboxylate reductase family.</text>
</comment>
<dbReference type="PANTHER" id="PTHR11645">
    <property type="entry name" value="PYRROLINE-5-CARBOXYLATE REDUCTASE"/>
    <property type="match status" value="1"/>
</dbReference>
<dbReference type="Gene3D" id="1.10.3730.10">
    <property type="entry name" value="ProC C-terminal domain-like"/>
    <property type="match status" value="1"/>
</dbReference>
<dbReference type="GO" id="GO:0055129">
    <property type="term" value="P:L-proline biosynthetic process"/>
    <property type="evidence" value="ECO:0007669"/>
    <property type="project" value="TreeGrafter"/>
</dbReference>
<gene>
    <name evidence="5" type="ORF">AS030_10155</name>
</gene>
<dbReference type="AlphaFoldDB" id="A0A0V8JFK3"/>
<name>A0A0V8JFK3_9BACL</name>
<feature type="binding site" evidence="2">
    <location>
        <begin position="6"/>
        <end position="11"/>
    </location>
    <ligand>
        <name>NADP(+)</name>
        <dbReference type="ChEBI" id="CHEBI:58349"/>
    </ligand>
</feature>
<evidence type="ECO:0000313" key="6">
    <source>
        <dbReference type="Proteomes" id="UP000054099"/>
    </source>
</evidence>
<dbReference type="InterPro" id="IPR029036">
    <property type="entry name" value="P5CR_dimer"/>
</dbReference>
<dbReference type="Gene3D" id="3.40.50.720">
    <property type="entry name" value="NAD(P)-binding Rossmann-like Domain"/>
    <property type="match status" value="1"/>
</dbReference>
<comment type="caution">
    <text evidence="5">The sequence shown here is derived from an EMBL/GenBank/DDBJ whole genome shotgun (WGS) entry which is preliminary data.</text>
</comment>
<dbReference type="EMBL" id="LNQN01000001">
    <property type="protein sequence ID" value="KSU85828.1"/>
    <property type="molecule type" value="Genomic_DNA"/>
</dbReference>
<evidence type="ECO:0000256" key="2">
    <source>
        <dbReference type="PIRSR" id="PIRSR000193-1"/>
    </source>
</evidence>
<dbReference type="Pfam" id="PF14748">
    <property type="entry name" value="P5CR_dimer"/>
    <property type="match status" value="1"/>
</dbReference>
<dbReference type="PIRSF" id="PIRSF000193">
    <property type="entry name" value="Pyrrol-5-carb_rd"/>
    <property type="match status" value="1"/>
</dbReference>
<reference evidence="5 6" key="1">
    <citation type="journal article" date="2014" name="Antonie Van Leeuwenhoek">
        <title>Fictibacillus enclensis sp. nov., isolated from marine sediment.</title>
        <authorList>
            <person name="Dastager S.G."/>
            <person name="Mawlankar R."/>
            <person name="Srinivasan K."/>
            <person name="Tang S.K."/>
            <person name="Lee J.C."/>
            <person name="Ramana V.V."/>
            <person name="Shouche Y.S."/>
        </authorList>
    </citation>
    <scope>NUCLEOTIDE SEQUENCE [LARGE SCALE GENOMIC DNA]</scope>
    <source>
        <strain evidence="5 6">NIO-1003</strain>
    </source>
</reference>
<dbReference type="RefSeq" id="WP_061971222.1">
    <property type="nucleotide sequence ID" value="NZ_FMAV01000001.1"/>
</dbReference>
<accession>A0A0V8JFK3</accession>
<evidence type="ECO:0000256" key="1">
    <source>
        <dbReference type="ARBA" id="ARBA00005525"/>
    </source>
</evidence>
<protein>
    <submittedName>
        <fullName evidence="5">Competence protein</fullName>
    </submittedName>
</protein>